<dbReference type="GO" id="GO:0046872">
    <property type="term" value="F:metal ion binding"/>
    <property type="evidence" value="ECO:0007669"/>
    <property type="project" value="UniProtKB-KW"/>
</dbReference>
<name>A0A5C0SEF8_CRATE</name>
<dbReference type="SUPFAM" id="SSF52540">
    <property type="entry name" value="P-loop containing nucleoside triphosphate hydrolases"/>
    <property type="match status" value="1"/>
</dbReference>
<evidence type="ECO:0000256" key="1">
    <source>
        <dbReference type="ARBA" id="ARBA00022723"/>
    </source>
</evidence>
<reference evidence="7 8" key="1">
    <citation type="submission" date="2019-07" db="EMBL/GenBank/DDBJ databases">
        <title>Complete genome of Crassaminicella thermophila SY095.</title>
        <authorList>
            <person name="Li X."/>
        </authorList>
    </citation>
    <scope>NUCLEOTIDE SEQUENCE [LARGE SCALE GENOMIC DNA]</scope>
    <source>
        <strain evidence="7 8">SY095</strain>
    </source>
</reference>
<keyword evidence="8" id="KW-1185">Reference proteome</keyword>
<dbReference type="InterPro" id="IPR033756">
    <property type="entry name" value="YlxH/NBP35"/>
</dbReference>
<dbReference type="InterPro" id="IPR027417">
    <property type="entry name" value="P-loop_NTPase"/>
</dbReference>
<dbReference type="CDD" id="cd02037">
    <property type="entry name" value="Mrp_NBP35"/>
    <property type="match status" value="1"/>
</dbReference>
<dbReference type="InterPro" id="IPR019591">
    <property type="entry name" value="Mrp/NBP35_ATP-bd"/>
</dbReference>
<comment type="similarity">
    <text evidence="6">Belongs to the Mrp/NBP35 ATP-binding proteins family.</text>
</comment>
<evidence type="ECO:0000256" key="5">
    <source>
        <dbReference type="ARBA" id="ARBA00023014"/>
    </source>
</evidence>
<dbReference type="Gene3D" id="3.40.50.300">
    <property type="entry name" value="P-loop containing nucleotide triphosphate hydrolases"/>
    <property type="match status" value="1"/>
</dbReference>
<keyword evidence="6" id="KW-0378">Hydrolase</keyword>
<dbReference type="FunFam" id="3.40.50.300:FF:001119">
    <property type="entry name" value="Iron-sulfur cluster carrier protein"/>
    <property type="match status" value="1"/>
</dbReference>
<evidence type="ECO:0000256" key="2">
    <source>
        <dbReference type="ARBA" id="ARBA00022741"/>
    </source>
</evidence>
<comment type="function">
    <text evidence="6">Binds and transfers iron-sulfur (Fe-S) clusters to target apoproteins. Can hydrolyze ATP.</text>
</comment>
<dbReference type="Pfam" id="PF10609">
    <property type="entry name" value="ParA"/>
    <property type="match status" value="1"/>
</dbReference>
<gene>
    <name evidence="7" type="ORF">FQB35_12165</name>
</gene>
<organism evidence="7 8">
    <name type="scientific">Crassaminicella thermophila</name>
    <dbReference type="NCBI Taxonomy" id="2599308"/>
    <lineage>
        <taxon>Bacteria</taxon>
        <taxon>Bacillati</taxon>
        <taxon>Bacillota</taxon>
        <taxon>Clostridia</taxon>
        <taxon>Eubacteriales</taxon>
        <taxon>Clostridiaceae</taxon>
        <taxon>Crassaminicella</taxon>
    </lineage>
</organism>
<dbReference type="PROSITE" id="PS01215">
    <property type="entry name" value="MRP"/>
    <property type="match status" value="1"/>
</dbReference>
<dbReference type="HAMAP" id="MF_02040">
    <property type="entry name" value="Mrp_NBP35"/>
    <property type="match status" value="1"/>
</dbReference>
<dbReference type="PANTHER" id="PTHR42961:SF2">
    <property type="entry name" value="IRON-SULFUR PROTEIN NUBPL"/>
    <property type="match status" value="1"/>
</dbReference>
<dbReference type="Proteomes" id="UP000324646">
    <property type="component" value="Chromosome"/>
</dbReference>
<comment type="subunit">
    <text evidence="6">Homodimer.</text>
</comment>
<dbReference type="PANTHER" id="PTHR42961">
    <property type="entry name" value="IRON-SULFUR PROTEIN NUBPL"/>
    <property type="match status" value="1"/>
</dbReference>
<keyword evidence="3 6" id="KW-0067">ATP-binding</keyword>
<dbReference type="GO" id="GO:0016887">
    <property type="term" value="F:ATP hydrolysis activity"/>
    <property type="evidence" value="ECO:0007669"/>
    <property type="project" value="UniProtKB-UniRule"/>
</dbReference>
<feature type="binding site" evidence="6">
    <location>
        <begin position="22"/>
        <end position="29"/>
    </location>
    <ligand>
        <name>ATP</name>
        <dbReference type="ChEBI" id="CHEBI:30616"/>
    </ligand>
</feature>
<dbReference type="RefSeq" id="WP_148810152.1">
    <property type="nucleotide sequence ID" value="NZ_CP042243.1"/>
</dbReference>
<protein>
    <recommendedName>
        <fullName evidence="6">Iron-sulfur cluster carrier protein</fullName>
    </recommendedName>
</protein>
<keyword evidence="2 6" id="KW-0547">Nucleotide-binding</keyword>
<evidence type="ECO:0000256" key="3">
    <source>
        <dbReference type="ARBA" id="ARBA00022840"/>
    </source>
</evidence>
<evidence type="ECO:0000313" key="7">
    <source>
        <dbReference type="EMBL" id="QEK13015.1"/>
    </source>
</evidence>
<dbReference type="GO" id="GO:0051539">
    <property type="term" value="F:4 iron, 4 sulfur cluster binding"/>
    <property type="evidence" value="ECO:0007669"/>
    <property type="project" value="TreeGrafter"/>
</dbReference>
<dbReference type="InterPro" id="IPR044304">
    <property type="entry name" value="NUBPL-like"/>
</dbReference>
<dbReference type="InterPro" id="IPR000808">
    <property type="entry name" value="Mrp-like_CS"/>
</dbReference>
<dbReference type="GO" id="GO:0140663">
    <property type="term" value="F:ATP-dependent FeS chaperone activity"/>
    <property type="evidence" value="ECO:0007669"/>
    <property type="project" value="InterPro"/>
</dbReference>
<keyword evidence="5 6" id="KW-0411">Iron-sulfur</keyword>
<evidence type="ECO:0000313" key="8">
    <source>
        <dbReference type="Proteomes" id="UP000324646"/>
    </source>
</evidence>
<dbReference type="AlphaFoldDB" id="A0A5C0SEF8"/>
<dbReference type="KEGG" id="crs:FQB35_12165"/>
<dbReference type="GO" id="GO:0005524">
    <property type="term" value="F:ATP binding"/>
    <property type="evidence" value="ECO:0007669"/>
    <property type="project" value="UniProtKB-UniRule"/>
</dbReference>
<dbReference type="EMBL" id="CP042243">
    <property type="protein sequence ID" value="QEK13015.1"/>
    <property type="molecule type" value="Genomic_DNA"/>
</dbReference>
<sequence length="263" mass="28730">MIQKETPLEGTNIKKIIAVMSGKGGVGKSSVTSLMAVSLRNKGYKVGIMDADITGPSIPKIFGINGIRAFSSDGKVIQPVDTVTGIKVMSLNLLIDKEDDPVVWRGPLIGATVKQFYTDVAWGDLDVLLIDMPPGTGDVPLTIMQSLPVDGIVVVSSPQDLVKLIVKKSVNMAKMMAIPIYGIVENMSYFECPDCNKKHYLFGESKVEEAAKEMDIEILERLPIDPEFVELCDEGRVEVFGKIRFGFCENFANKLEDKIGGIE</sequence>
<keyword evidence="4 6" id="KW-0408">Iron</keyword>
<accession>A0A5C0SEF8</accession>
<evidence type="ECO:0000256" key="4">
    <source>
        <dbReference type="ARBA" id="ARBA00023004"/>
    </source>
</evidence>
<keyword evidence="1 6" id="KW-0479">Metal-binding</keyword>
<evidence type="ECO:0000256" key="6">
    <source>
        <dbReference type="HAMAP-Rule" id="MF_02040"/>
    </source>
</evidence>
<dbReference type="OrthoDB" id="9809679at2"/>
<dbReference type="GO" id="GO:0016226">
    <property type="term" value="P:iron-sulfur cluster assembly"/>
    <property type="evidence" value="ECO:0007669"/>
    <property type="project" value="InterPro"/>
</dbReference>
<proteinExistence type="inferred from homology"/>